<dbReference type="EC" id="2.7.11.1" evidence="2"/>
<keyword evidence="2" id="KW-0418">Kinase</keyword>
<keyword evidence="2" id="KW-0808">Transferase</keyword>
<dbReference type="GO" id="GO:0004674">
    <property type="term" value="F:protein serine/threonine kinase activity"/>
    <property type="evidence" value="ECO:0007669"/>
    <property type="project" value="UniProtKB-EC"/>
</dbReference>
<dbReference type="GO" id="GO:0003677">
    <property type="term" value="F:DNA binding"/>
    <property type="evidence" value="ECO:0007669"/>
    <property type="project" value="InterPro"/>
</dbReference>
<dbReference type="InterPro" id="IPR005158">
    <property type="entry name" value="BTAD"/>
</dbReference>
<dbReference type="Pfam" id="PF25873">
    <property type="entry name" value="WHD_MalT"/>
    <property type="match status" value="1"/>
</dbReference>
<dbReference type="SMART" id="SM00567">
    <property type="entry name" value="EZ_HEAT"/>
    <property type="match status" value="4"/>
</dbReference>
<reference evidence="3" key="1">
    <citation type="submission" date="2017-09" db="EMBL/GenBank/DDBJ databases">
        <title>Metaegenomics of thermophilic ammonia-oxidizing enrichment culture.</title>
        <authorList>
            <person name="Kato S."/>
            <person name="Suzuki K."/>
        </authorList>
    </citation>
    <scope>NUCLEOTIDE SEQUENCE [LARGE SCALE GENOMIC DNA]</scope>
</reference>
<dbReference type="InterPro" id="IPR059106">
    <property type="entry name" value="WHD_MalT"/>
</dbReference>
<dbReference type="Pfam" id="PF03704">
    <property type="entry name" value="BTAD"/>
    <property type="match status" value="1"/>
</dbReference>
<dbReference type="SUPFAM" id="SSF48371">
    <property type="entry name" value="ARM repeat"/>
    <property type="match status" value="1"/>
</dbReference>
<evidence type="ECO:0000313" key="2">
    <source>
        <dbReference type="EMBL" id="GBD08109.1"/>
    </source>
</evidence>
<dbReference type="PANTHER" id="PTHR35807:SF2">
    <property type="entry name" value="TRANSCRIPTIONAL ACTIVATOR DOMAIN"/>
    <property type="match status" value="1"/>
</dbReference>
<dbReference type="InterPro" id="IPR016032">
    <property type="entry name" value="Sig_transdc_resp-reg_C-effctor"/>
</dbReference>
<evidence type="ECO:0000313" key="3">
    <source>
        <dbReference type="Proteomes" id="UP000236642"/>
    </source>
</evidence>
<dbReference type="Gene3D" id="1.25.10.10">
    <property type="entry name" value="Leucine-rich Repeat Variant"/>
    <property type="match status" value="1"/>
</dbReference>
<dbReference type="AlphaFoldDB" id="A0A2H5Y3T3"/>
<proteinExistence type="predicted"/>
<dbReference type="SUPFAM" id="SSF52540">
    <property type="entry name" value="P-loop containing nucleoside triphosphate hydrolases"/>
    <property type="match status" value="1"/>
</dbReference>
<dbReference type="InterPro" id="IPR004155">
    <property type="entry name" value="PBS_lyase_HEAT"/>
</dbReference>
<protein>
    <submittedName>
        <fullName evidence="2">Serine/threonine-protein kinase PknK</fullName>
        <ecNumber evidence="2">2.7.11.1</ecNumber>
    </submittedName>
</protein>
<dbReference type="PANTHER" id="PTHR35807">
    <property type="entry name" value="TRANSCRIPTIONAL REGULATOR REDD-RELATED"/>
    <property type="match status" value="1"/>
</dbReference>
<dbReference type="SUPFAM" id="SSF48452">
    <property type="entry name" value="TPR-like"/>
    <property type="match status" value="2"/>
</dbReference>
<dbReference type="InterPro" id="IPR021133">
    <property type="entry name" value="HEAT_type_2"/>
</dbReference>
<dbReference type="SUPFAM" id="SSF46894">
    <property type="entry name" value="C-terminal effector domain of the bipartite response regulators"/>
    <property type="match status" value="1"/>
</dbReference>
<sequence length="1048" mass="119661">MEMEGNRFLTVFPIRPHLIRRIQEGLHQGAVWVAAPPGYGKSMLLRSLELHLPGSRYLPLSPSAIDPANLQEALASLQQSRFCLLDDVHLLADGPEALQDLREAIARAPDRWVIAGRWIPELLCEAPFPQTWLTEAELAFSIPEIARALGVDRETAAQIHARTRGWPIVIALLAQPDANRPLPERWPEAQNQLFEELARSLLRTLPEALRAFLFRTAVPLMFNLNLAAALLEDHPELQAQLPNLLAEAQRRRLFLEPATPPDRWRYHELFREFLLRHGPEPLPPLFARAMAWFEGQGDLEMAIEHALAGGLEAEAVRLLRTLPDAFIWDRGRRRTFQRWVMSLGEPARRDAPDLMLRLGKELHRAGHWEEGRAILREVLTWAEQQKDAALRDQAALMLASVLYIEGRFAESLAWSTHGLREVRSPALRMRLLKTAADACTGLGRLHEARRLYREAMALAEELGDPHYPVFLRHNRAVGVEIPAGRFGEARALLAANASSYEGRPAQRITHLIGWAMLAIEQGAWAELERILGEIEILTREVEEGQASNDFWFWWCRAMGAIGRGQWEEAASALTHAEILVRGHPEREGFLAQAQAWQARRQGRPEEAIRIAERALPRLDGAPLARALVALERDLAAQALGRAEAHPAVEALIAMRAGASFVRLRALRALQAHAVGDPRWRRHLQAALRWLGREDRLSARDPELGMAFWLLCLKEGIREDEAIRALGGLRALPALQGLLRDPRERVRRAAARALAATREEAAMPLLYEALNRERHPTVRQTLENALQFLESLPPPPLEIRLLGRFEVRRGGQLLPESIWPRPAVARLLQYFALHRRRWLPRERILEDLWPERDPEDAEEIFRRLFSWLHQVLEPAMRPKGPFRYFAIEGEALRFDPHDVVEVDVERMETEIRQALAARPMSREAWTRLAGRLEGWPLLLPGFPYEAWLIPHQERWRSLRTEAAQALAEDALVLQELDAAIRWAERAVEEAPWLEEGYHVLMRAWARQGQRARALRIYEQAVEALRRELQAAPSPLTRWLAERLRRGEPI</sequence>
<dbReference type="PROSITE" id="PS50077">
    <property type="entry name" value="HEAT_REPEAT"/>
    <property type="match status" value="1"/>
</dbReference>
<dbReference type="InterPro" id="IPR027417">
    <property type="entry name" value="P-loop_NTPase"/>
</dbReference>
<dbReference type="GO" id="GO:0006355">
    <property type="term" value="P:regulation of DNA-templated transcription"/>
    <property type="evidence" value="ECO:0007669"/>
    <property type="project" value="InterPro"/>
</dbReference>
<dbReference type="SMART" id="SM01043">
    <property type="entry name" value="BTAD"/>
    <property type="match status" value="1"/>
</dbReference>
<dbReference type="InterPro" id="IPR036388">
    <property type="entry name" value="WH-like_DNA-bd_sf"/>
</dbReference>
<dbReference type="InterPro" id="IPR011990">
    <property type="entry name" value="TPR-like_helical_dom_sf"/>
</dbReference>
<name>A0A2H5Y3T3_9CHLR</name>
<gene>
    <name evidence="2" type="primary">pknK_1</name>
    <name evidence="2" type="ORF">HRbin22_00341</name>
</gene>
<organism evidence="2 3">
    <name type="scientific">Candidatus Thermoflexus japonica</name>
    <dbReference type="NCBI Taxonomy" id="2035417"/>
    <lineage>
        <taxon>Bacteria</taxon>
        <taxon>Bacillati</taxon>
        <taxon>Chloroflexota</taxon>
        <taxon>Thermoflexia</taxon>
        <taxon>Thermoflexales</taxon>
        <taxon>Thermoflexaceae</taxon>
        <taxon>Thermoflexus</taxon>
    </lineage>
</organism>
<dbReference type="InterPro" id="IPR016024">
    <property type="entry name" value="ARM-type_fold"/>
</dbReference>
<dbReference type="Gene3D" id="1.10.10.10">
    <property type="entry name" value="Winged helix-like DNA-binding domain superfamily/Winged helix DNA-binding domain"/>
    <property type="match status" value="1"/>
</dbReference>
<dbReference type="InterPro" id="IPR011989">
    <property type="entry name" value="ARM-like"/>
</dbReference>
<dbReference type="Pfam" id="PF13646">
    <property type="entry name" value="HEAT_2"/>
    <property type="match status" value="1"/>
</dbReference>
<dbReference type="Proteomes" id="UP000236642">
    <property type="component" value="Unassembled WGS sequence"/>
</dbReference>
<feature type="domain" description="Bacterial transcriptional activator" evidence="1">
    <location>
        <begin position="901"/>
        <end position="1043"/>
    </location>
</feature>
<accession>A0A2H5Y3T3</accession>
<dbReference type="Gene3D" id="1.25.40.10">
    <property type="entry name" value="Tetratricopeptide repeat domain"/>
    <property type="match status" value="2"/>
</dbReference>
<evidence type="ECO:0000259" key="1">
    <source>
        <dbReference type="SMART" id="SM01043"/>
    </source>
</evidence>
<comment type="caution">
    <text evidence="2">The sequence shown here is derived from an EMBL/GenBank/DDBJ whole genome shotgun (WGS) entry which is preliminary data.</text>
</comment>
<dbReference type="EMBL" id="BEHY01000004">
    <property type="protein sequence ID" value="GBD08109.1"/>
    <property type="molecule type" value="Genomic_DNA"/>
</dbReference>
<dbReference type="InterPro" id="IPR051677">
    <property type="entry name" value="AfsR-DnrI-RedD_regulator"/>
</dbReference>